<dbReference type="Proteomes" id="UP000306319">
    <property type="component" value="Unassembled WGS sequence"/>
</dbReference>
<protein>
    <submittedName>
        <fullName evidence="1">DUF2027 domain-containing protein</fullName>
    </submittedName>
</protein>
<evidence type="ECO:0000313" key="2">
    <source>
        <dbReference type="Proteomes" id="UP000306319"/>
    </source>
</evidence>
<accession>A0AC61RFF7</accession>
<sequence>MAKIGDTVRFLNSVGGGRIMRIEGQIAYVDDDGFETPVLLKEVVVVMPAGHDLKDDGPRLMFDQKAFDDGRKKPETKAVAVEPEPVVTVQPELPVEETSHGDKMNIALAFEPSDVKHLDKSRFSAVLVNDSNYFLNFTLLRRSEEERGWTMVWQGTVAPNEYCDMVSLTHETLPQYEKIAFQCVAYKKDRLFTLQAPVSVSRKLDLTKFHKYHCFRPGIYFETPVLEIPIVTDGVAHRPLEVNAAEVASAMQGDRKDKDAARELSKKYKVDSGRKGKSASTADNPHKVLPLIEVDLHIGELTDTLTGMEPKDMLEMQLAAVRKHMRANSGRIGQKLVFIHGKGEGVLRKAVLDLLKKEWPKAELQDASFREYGFGATLVTIH</sequence>
<name>A0AC61RFF7_9BACT</name>
<proteinExistence type="predicted"/>
<comment type="caution">
    <text evidence="1">The sequence shown here is derived from an EMBL/GenBank/DDBJ whole genome shotgun (WGS) entry which is preliminary data.</text>
</comment>
<gene>
    <name evidence="1" type="ORF">E5331_12695</name>
</gene>
<reference evidence="1" key="1">
    <citation type="submission" date="2019-04" db="EMBL/GenBank/DDBJ databases">
        <title>Microbes associate with the intestines of laboratory mice.</title>
        <authorList>
            <person name="Navarre W."/>
            <person name="Wong E."/>
            <person name="Huang K."/>
            <person name="Tropini C."/>
            <person name="Ng K."/>
            <person name="Yu B."/>
        </authorList>
    </citation>
    <scope>NUCLEOTIDE SEQUENCE</scope>
    <source>
        <strain evidence="1">NM04_E33</strain>
    </source>
</reference>
<organism evidence="1 2">
    <name type="scientific">Lepagella muris</name>
    <dbReference type="NCBI Taxonomy" id="3032870"/>
    <lineage>
        <taxon>Bacteria</taxon>
        <taxon>Pseudomonadati</taxon>
        <taxon>Bacteroidota</taxon>
        <taxon>Bacteroidia</taxon>
        <taxon>Bacteroidales</taxon>
        <taxon>Muribaculaceae</taxon>
        <taxon>Lepagella</taxon>
    </lineage>
</organism>
<evidence type="ECO:0000313" key="1">
    <source>
        <dbReference type="EMBL" id="TGY77856.1"/>
    </source>
</evidence>
<dbReference type="EMBL" id="SRYB01000019">
    <property type="protein sequence ID" value="TGY77856.1"/>
    <property type="molecule type" value="Genomic_DNA"/>
</dbReference>
<keyword evidence="2" id="KW-1185">Reference proteome</keyword>